<dbReference type="AlphaFoldDB" id="A0AAV5T9G0"/>
<feature type="non-terminal residue" evidence="1">
    <location>
        <position position="1"/>
    </location>
</feature>
<protein>
    <submittedName>
        <fullName evidence="1">Uncharacterized protein</fullName>
    </submittedName>
</protein>
<accession>A0AAV5T9G0</accession>
<feature type="non-terminal residue" evidence="1">
    <location>
        <position position="69"/>
    </location>
</feature>
<keyword evidence="2" id="KW-1185">Reference proteome</keyword>
<proteinExistence type="predicted"/>
<comment type="caution">
    <text evidence="1">The sequence shown here is derived from an EMBL/GenBank/DDBJ whole genome shotgun (WGS) entry which is preliminary data.</text>
</comment>
<dbReference type="EMBL" id="BTSX01000003">
    <property type="protein sequence ID" value="GMS91567.1"/>
    <property type="molecule type" value="Genomic_DNA"/>
</dbReference>
<evidence type="ECO:0000313" key="2">
    <source>
        <dbReference type="Proteomes" id="UP001432027"/>
    </source>
</evidence>
<reference evidence="1" key="1">
    <citation type="submission" date="2023-10" db="EMBL/GenBank/DDBJ databases">
        <title>Genome assembly of Pristionchus species.</title>
        <authorList>
            <person name="Yoshida K."/>
            <person name="Sommer R.J."/>
        </authorList>
    </citation>
    <scope>NUCLEOTIDE SEQUENCE</scope>
    <source>
        <strain evidence="1">RS0144</strain>
    </source>
</reference>
<name>A0AAV5T9G0_9BILA</name>
<gene>
    <name evidence="1" type="ORF">PENTCL1PPCAC_13742</name>
</gene>
<organism evidence="1 2">
    <name type="scientific">Pristionchus entomophagus</name>
    <dbReference type="NCBI Taxonomy" id="358040"/>
    <lineage>
        <taxon>Eukaryota</taxon>
        <taxon>Metazoa</taxon>
        <taxon>Ecdysozoa</taxon>
        <taxon>Nematoda</taxon>
        <taxon>Chromadorea</taxon>
        <taxon>Rhabditida</taxon>
        <taxon>Rhabditina</taxon>
        <taxon>Diplogasteromorpha</taxon>
        <taxon>Diplogasteroidea</taxon>
        <taxon>Neodiplogasteridae</taxon>
        <taxon>Pristionchus</taxon>
    </lineage>
</organism>
<sequence length="69" mass="7803">QSLADIFHEHQKHGVFKKFIDTITKQFLGNSSDQLLSQTTTLAINVIHRLVHSGKHAALFVEARTHKVL</sequence>
<dbReference type="Proteomes" id="UP001432027">
    <property type="component" value="Unassembled WGS sequence"/>
</dbReference>
<evidence type="ECO:0000313" key="1">
    <source>
        <dbReference type="EMBL" id="GMS91567.1"/>
    </source>
</evidence>